<dbReference type="GO" id="GO:0004159">
    <property type="term" value="F:dihydropyrimidine dehydrogenase (NAD+) activity"/>
    <property type="evidence" value="ECO:0007669"/>
    <property type="project" value="UniProtKB-EC"/>
</dbReference>
<sequence length="134" mass="14899">MASRDLSVDFLGVHFQNPFCLSSSPVGNCYGMCAKAYETGWGGVVYKTLHTDDFKVNEVPPRFDELTKECTPFVGFKNMGQIAEHPLESDLAAIRCLKAEYPTASSSPRSWARTRASGRSSPAPRRPPAPTWWR</sequence>
<dbReference type="SUPFAM" id="SSF51395">
    <property type="entry name" value="FMN-linked oxidoreductases"/>
    <property type="match status" value="1"/>
</dbReference>
<dbReference type="AlphaFoldDB" id="A0AAV5B497"/>
<feature type="compositionally biased region" description="Pro residues" evidence="7">
    <location>
        <begin position="124"/>
        <end position="134"/>
    </location>
</feature>
<reference evidence="8" key="1">
    <citation type="journal article" date="2022" name="Int. J. Syst. Evol. Microbiol.">
        <title>Granulimonas faecalis gen. nov., sp. nov., and Leptogranulimonas caecicola gen. nov., sp. nov., novel lactate-producing Atopobiaceae bacteria isolated from mouse intestines, and an emended description of the family Atopobiaceae.</title>
        <authorList>
            <person name="Morinaga K."/>
            <person name="Kusada H."/>
            <person name="Sakamoto S."/>
            <person name="Murakami T."/>
            <person name="Toyoda A."/>
            <person name="Mori H."/>
            <person name="Meng X.Y."/>
            <person name="Takashino M."/>
            <person name="Murotomi K."/>
            <person name="Tamaki H."/>
        </authorList>
    </citation>
    <scope>NUCLEOTIDE SEQUENCE</scope>
    <source>
        <strain evidence="8">OPF53</strain>
    </source>
</reference>
<keyword evidence="1" id="KW-0560">Oxidoreductase</keyword>
<comment type="catalytic activity">
    <reaction evidence="2">
        <text>5,6-dihydrothymine + NAD(+) = thymine + NADH + H(+)</text>
        <dbReference type="Rhea" id="RHEA:28791"/>
        <dbReference type="ChEBI" id="CHEBI:15378"/>
        <dbReference type="ChEBI" id="CHEBI:17821"/>
        <dbReference type="ChEBI" id="CHEBI:27468"/>
        <dbReference type="ChEBI" id="CHEBI:57540"/>
        <dbReference type="ChEBI" id="CHEBI:57945"/>
        <dbReference type="EC" id="1.3.1.1"/>
    </reaction>
</comment>
<evidence type="ECO:0000256" key="7">
    <source>
        <dbReference type="SAM" id="MobiDB-lite"/>
    </source>
</evidence>
<evidence type="ECO:0000256" key="1">
    <source>
        <dbReference type="ARBA" id="ARBA00023002"/>
    </source>
</evidence>
<accession>A0AAV5B497</accession>
<evidence type="ECO:0000313" key="8">
    <source>
        <dbReference type="EMBL" id="GJM55443.1"/>
    </source>
</evidence>
<dbReference type="PANTHER" id="PTHR43073">
    <property type="entry name" value="DIHYDROPYRIMIDINE DEHYDROGENASE [NADP(+)]"/>
    <property type="match status" value="1"/>
</dbReference>
<dbReference type="EMBL" id="BQKC01000001">
    <property type="protein sequence ID" value="GJM55443.1"/>
    <property type="molecule type" value="Genomic_DNA"/>
</dbReference>
<feature type="region of interest" description="Disordered" evidence="7">
    <location>
        <begin position="101"/>
        <end position="134"/>
    </location>
</feature>
<dbReference type="InterPro" id="IPR013785">
    <property type="entry name" value="Aldolase_TIM"/>
</dbReference>
<dbReference type="PANTHER" id="PTHR43073:SF2">
    <property type="entry name" value="DIHYDROPYRIMIDINE DEHYDROGENASE [NADP(+)]"/>
    <property type="match status" value="1"/>
</dbReference>
<name>A0AAV5B497_9ACTN</name>
<keyword evidence="9" id="KW-1185">Reference proteome</keyword>
<comment type="caution">
    <text evidence="8">The sequence shown here is derived from an EMBL/GenBank/DDBJ whole genome shotgun (WGS) entry which is preliminary data.</text>
</comment>
<organism evidence="8 9">
    <name type="scientific">Granulimonas faecalis</name>
    <dbReference type="NCBI Taxonomy" id="2894155"/>
    <lineage>
        <taxon>Bacteria</taxon>
        <taxon>Bacillati</taxon>
        <taxon>Actinomycetota</taxon>
        <taxon>Coriobacteriia</taxon>
        <taxon>Coriobacteriales</taxon>
        <taxon>Kribbibacteriaceae</taxon>
        <taxon>Granulimonas</taxon>
    </lineage>
</organism>
<evidence type="ECO:0000313" key="9">
    <source>
        <dbReference type="Proteomes" id="UP001055025"/>
    </source>
</evidence>
<evidence type="ECO:0000256" key="2">
    <source>
        <dbReference type="ARBA" id="ARBA00047685"/>
    </source>
</evidence>
<dbReference type="RefSeq" id="WP_251163960.1">
    <property type="nucleotide sequence ID" value="NZ_BQKC01000001.1"/>
</dbReference>
<dbReference type="EC" id="1.3.1.1" evidence="6"/>
<feature type="compositionally biased region" description="Low complexity" evidence="7">
    <location>
        <begin position="113"/>
        <end position="123"/>
    </location>
</feature>
<dbReference type="Proteomes" id="UP001055025">
    <property type="component" value="Unassembled WGS sequence"/>
</dbReference>
<evidence type="ECO:0000256" key="3">
    <source>
        <dbReference type="ARBA" id="ARBA00048792"/>
    </source>
</evidence>
<comment type="function">
    <text evidence="4">Involved in pyrimidine base degradation. Catalyzes physiologically the reduction of uracil to 5,6-dihydrouracil (DHU) by using NADH as a specific cosubstrate. It also catalyzes the reverse reaction and the reduction of thymine to 5,6-dihydrothymine (DHT).</text>
</comment>
<comment type="catalytic activity">
    <reaction evidence="3">
        <text>5,6-dihydrouracil + NAD(+) = uracil + NADH + H(+)</text>
        <dbReference type="Rhea" id="RHEA:20189"/>
        <dbReference type="ChEBI" id="CHEBI:15378"/>
        <dbReference type="ChEBI" id="CHEBI:15901"/>
        <dbReference type="ChEBI" id="CHEBI:17568"/>
        <dbReference type="ChEBI" id="CHEBI:57540"/>
        <dbReference type="ChEBI" id="CHEBI:57945"/>
        <dbReference type="EC" id="1.3.1.1"/>
    </reaction>
</comment>
<comment type="subunit">
    <text evidence="5">Heterotetramer of 2 PreA and 2 PreT subunits.</text>
</comment>
<gene>
    <name evidence="8" type="ORF">ATOP_10980</name>
</gene>
<evidence type="ECO:0000256" key="6">
    <source>
        <dbReference type="ARBA" id="ARBA00049728"/>
    </source>
</evidence>
<evidence type="ECO:0000256" key="4">
    <source>
        <dbReference type="ARBA" id="ARBA00049578"/>
    </source>
</evidence>
<dbReference type="Gene3D" id="3.20.20.70">
    <property type="entry name" value="Aldolase class I"/>
    <property type="match status" value="1"/>
</dbReference>
<protein>
    <recommendedName>
        <fullName evidence="6">dihydrouracil dehydrogenase (NAD(+))</fullName>
        <ecNumber evidence="6">1.3.1.1</ecNumber>
    </recommendedName>
</protein>
<evidence type="ECO:0000256" key="5">
    <source>
        <dbReference type="ARBA" id="ARBA00049714"/>
    </source>
</evidence>
<proteinExistence type="predicted"/>